<dbReference type="STRING" id="595528.A0A0D2X4Y1"/>
<dbReference type="InterPro" id="IPR010347">
    <property type="entry name" value="Tdp1"/>
</dbReference>
<feature type="region of interest" description="Disordered" evidence="12">
    <location>
        <begin position="1"/>
        <end position="165"/>
    </location>
</feature>
<dbReference type="GO" id="GO:0005634">
    <property type="term" value="C:nucleus"/>
    <property type="evidence" value="ECO:0007669"/>
    <property type="project" value="UniProtKB-SubCell"/>
</dbReference>
<feature type="site" description="Interaction with DNA" evidence="11">
    <location>
        <position position="564"/>
    </location>
</feature>
<comment type="subcellular location">
    <subcellularLocation>
        <location evidence="1">Nucleus</location>
    </subcellularLocation>
</comment>
<evidence type="ECO:0000256" key="4">
    <source>
        <dbReference type="ARBA" id="ARBA00022763"/>
    </source>
</evidence>
<evidence type="ECO:0000256" key="3">
    <source>
        <dbReference type="ARBA" id="ARBA00022722"/>
    </source>
</evidence>
<feature type="active site" description="Proton donor/acceptor" evidence="9">
    <location>
        <position position="523"/>
    </location>
</feature>
<evidence type="ECO:0000256" key="10">
    <source>
        <dbReference type="PIRSR" id="PIRSR610347-2"/>
    </source>
</evidence>
<protein>
    <submittedName>
        <fullName evidence="13">Tyrosyl-DNA phosphodiesterase 1</fullName>
    </submittedName>
</protein>
<dbReference type="eggNOG" id="KOG2031">
    <property type="taxonomic scope" value="Eukaryota"/>
</dbReference>
<keyword evidence="14" id="KW-1185">Reference proteome</keyword>
<evidence type="ECO:0000256" key="5">
    <source>
        <dbReference type="ARBA" id="ARBA00022801"/>
    </source>
</evidence>
<dbReference type="GO" id="GO:0006281">
    <property type="term" value="P:DNA repair"/>
    <property type="evidence" value="ECO:0007669"/>
    <property type="project" value="UniProtKB-KW"/>
</dbReference>
<dbReference type="PANTHER" id="PTHR12415">
    <property type="entry name" value="TYROSYL-DNA PHOSPHODIESTERASE 1"/>
    <property type="match status" value="1"/>
</dbReference>
<sequence length="663" mass="72125">MSSTGHSFPPSQPVVLRRRRASSTDDDLHDAHDERNSVGSEPGKRARMDADTQSQHAAPLPRLPLSAYTSFRRSDAPIHGAGRVHANATSTMMASSSSSSSSSSRRHFSSSVNVPAEQPKSPRKTPSPTIVISDSSSQSDDSDGETRRLQPSRKPSSSSAAPVSSTAAAAQTVSVAPVAPSPPSKDANAAQTFGFQLTRAGGINEWFNRNAFSLRQLLSDMDLQSSVQFNYMVDLDWLMTIFPRELQARPMTVVHGLTESADVLQAAGKKWGKTIIRPPLPIAFGTHHTKMMFLFYSDSMRIVIHTANIIPSDWYAKTEGVWCSPKFPLKASTAQQASSSTGRAFEQTLNKYLTAYGSCIRQVREQAMKYDFSAANVALIASVPGRHAGLAKSEWGHMQLRKILHELPLPANVASQPVNTHQLIGQFSSIGSLGASPETWLTSEFSVSLSAHKAQGLSPPIAHPRALRLIFPSVENVRLSLEGYLAGGALPYRLATHSKQAWLDQFFCTWNATRSGRQHAMPHIKSYARIAVSPKTADSAQQAEATDSTNVALGWFLLTSANLSKAAWGTLQKKGTAAEQLEIRSYELGVLFHPSLMFQNPASGHFVLGERATTPANFNMPVPYDLPPKSYIPSVDSAWVGDVRYRKPDSHNDVWPPAESEGS</sequence>
<dbReference type="InParanoid" id="A0A0D2X4Y1"/>
<feature type="binding site" evidence="10">
    <location>
        <position position="290"/>
    </location>
    <ligand>
        <name>substrate</name>
    </ligand>
</feature>
<organism evidence="13 14">
    <name type="scientific">Capsaspora owczarzaki (strain ATCC 30864)</name>
    <dbReference type="NCBI Taxonomy" id="595528"/>
    <lineage>
        <taxon>Eukaryota</taxon>
        <taxon>Filasterea</taxon>
        <taxon>Capsaspora</taxon>
    </lineage>
</organism>
<evidence type="ECO:0000256" key="6">
    <source>
        <dbReference type="ARBA" id="ARBA00022839"/>
    </source>
</evidence>
<evidence type="ECO:0000313" key="14">
    <source>
        <dbReference type="Proteomes" id="UP000008743"/>
    </source>
</evidence>
<proteinExistence type="inferred from homology"/>
<gene>
    <name evidence="13" type="ORF">CAOG_007110</name>
</gene>
<evidence type="ECO:0000256" key="9">
    <source>
        <dbReference type="PIRSR" id="PIRSR610347-1"/>
    </source>
</evidence>
<dbReference type="GO" id="GO:0003697">
    <property type="term" value="F:single-stranded DNA binding"/>
    <property type="evidence" value="ECO:0007669"/>
    <property type="project" value="TreeGrafter"/>
</dbReference>
<keyword evidence="3" id="KW-0540">Nuclease</keyword>
<dbReference type="GO" id="GO:0017005">
    <property type="term" value="F:3'-tyrosyl-DNA phosphodiesterase activity"/>
    <property type="evidence" value="ECO:0007669"/>
    <property type="project" value="TreeGrafter"/>
</dbReference>
<dbReference type="OrthoDB" id="47785at2759"/>
<comment type="similarity">
    <text evidence="2">Belongs to the tyrosyl-DNA phosphodiesterase family.</text>
</comment>
<keyword evidence="5" id="KW-0378">Hydrolase</keyword>
<keyword evidence="8" id="KW-0539">Nucleus</keyword>
<dbReference type="Pfam" id="PF06087">
    <property type="entry name" value="Tyr-DNA_phospho"/>
    <property type="match status" value="1"/>
</dbReference>
<dbReference type="EMBL" id="KE346372">
    <property type="protein sequence ID" value="KJE96849.1"/>
    <property type="molecule type" value="Genomic_DNA"/>
</dbReference>
<keyword evidence="6" id="KW-0269">Exonuclease</keyword>
<evidence type="ECO:0000256" key="12">
    <source>
        <dbReference type="SAM" id="MobiDB-lite"/>
    </source>
</evidence>
<accession>A0A0D2X4Y1</accession>
<dbReference type="Proteomes" id="UP000008743">
    <property type="component" value="Unassembled WGS sequence"/>
</dbReference>
<dbReference type="AlphaFoldDB" id="A0A0D2X4Y1"/>
<dbReference type="Gene3D" id="3.30.870.10">
    <property type="entry name" value="Endonuclease Chain A"/>
    <property type="match status" value="2"/>
</dbReference>
<dbReference type="GO" id="GO:0004527">
    <property type="term" value="F:exonuclease activity"/>
    <property type="evidence" value="ECO:0007669"/>
    <property type="project" value="UniProtKB-KW"/>
</dbReference>
<feature type="active site" description="Nucleophile" evidence="9">
    <location>
        <position position="288"/>
    </location>
</feature>
<evidence type="ECO:0000313" key="13">
    <source>
        <dbReference type="EMBL" id="KJE96849.1"/>
    </source>
</evidence>
<keyword evidence="4" id="KW-0227">DNA damage</keyword>
<evidence type="ECO:0000256" key="7">
    <source>
        <dbReference type="ARBA" id="ARBA00023204"/>
    </source>
</evidence>
<evidence type="ECO:0000256" key="2">
    <source>
        <dbReference type="ARBA" id="ARBA00010205"/>
    </source>
</evidence>
<dbReference type="PANTHER" id="PTHR12415:SF0">
    <property type="entry name" value="TYROSYL-DNA PHOSPHODIESTERASE 1"/>
    <property type="match status" value="1"/>
</dbReference>
<name>A0A0D2X4Y1_CAPO3</name>
<feature type="binding site" evidence="10">
    <location>
        <position position="525"/>
    </location>
    <ligand>
        <name>substrate</name>
    </ligand>
</feature>
<feature type="compositionally biased region" description="Basic and acidic residues" evidence="12">
    <location>
        <begin position="29"/>
        <end position="50"/>
    </location>
</feature>
<dbReference type="PhylomeDB" id="A0A0D2X4Y1"/>
<evidence type="ECO:0000256" key="8">
    <source>
        <dbReference type="ARBA" id="ARBA00023242"/>
    </source>
</evidence>
<dbReference type="GO" id="GO:0003690">
    <property type="term" value="F:double-stranded DNA binding"/>
    <property type="evidence" value="ECO:0007669"/>
    <property type="project" value="TreeGrafter"/>
</dbReference>
<dbReference type="FunCoup" id="A0A0D2X4Y1">
    <property type="interactions" value="414"/>
</dbReference>
<keyword evidence="7" id="KW-0234">DNA repair</keyword>
<evidence type="ECO:0000256" key="11">
    <source>
        <dbReference type="PIRSR" id="PIRSR610347-3"/>
    </source>
</evidence>
<evidence type="ECO:0000256" key="1">
    <source>
        <dbReference type="ARBA" id="ARBA00004123"/>
    </source>
</evidence>
<feature type="compositionally biased region" description="Low complexity" evidence="12">
    <location>
        <begin position="155"/>
        <end position="165"/>
    </location>
</feature>
<dbReference type="SUPFAM" id="SSF56024">
    <property type="entry name" value="Phospholipase D/nuclease"/>
    <property type="match status" value="2"/>
</dbReference>
<reference evidence="14" key="1">
    <citation type="submission" date="2011-02" db="EMBL/GenBank/DDBJ databases">
        <title>The Genome Sequence of Capsaspora owczarzaki ATCC 30864.</title>
        <authorList>
            <person name="Russ C."/>
            <person name="Cuomo C."/>
            <person name="Burger G."/>
            <person name="Gray M.W."/>
            <person name="Holland P.W.H."/>
            <person name="King N."/>
            <person name="Lang F.B.F."/>
            <person name="Roger A.J."/>
            <person name="Ruiz-Trillo I."/>
            <person name="Young S.K."/>
            <person name="Zeng Q."/>
            <person name="Gargeya S."/>
            <person name="Alvarado L."/>
            <person name="Berlin A."/>
            <person name="Chapman S.B."/>
            <person name="Chen Z."/>
            <person name="Freedman E."/>
            <person name="Gellesch M."/>
            <person name="Goldberg J."/>
            <person name="Griggs A."/>
            <person name="Gujja S."/>
            <person name="Heilman E."/>
            <person name="Heiman D."/>
            <person name="Howarth C."/>
            <person name="Mehta T."/>
            <person name="Neiman D."/>
            <person name="Pearson M."/>
            <person name="Roberts A."/>
            <person name="Saif S."/>
            <person name="Shea T."/>
            <person name="Shenoy N."/>
            <person name="Sisk P."/>
            <person name="Stolte C."/>
            <person name="Sykes S."/>
            <person name="White J."/>
            <person name="Yandava C."/>
            <person name="Haas B."/>
            <person name="Nusbaum C."/>
            <person name="Birren B."/>
        </authorList>
    </citation>
    <scope>NUCLEOTIDE SEQUENCE</scope>
    <source>
        <strain evidence="14">ATCC 30864</strain>
    </source>
</reference>